<gene>
    <name evidence="2" type="primary">dmsD</name>
    <name evidence="2" type="ORF">NCTC10643_01031</name>
</gene>
<dbReference type="NCBIfam" id="NF008632">
    <property type="entry name" value="PRK11621.1"/>
    <property type="match status" value="1"/>
</dbReference>
<dbReference type="PIRSF" id="PIRSF004690">
    <property type="entry name" value="DmsD"/>
    <property type="match status" value="1"/>
</dbReference>
<dbReference type="InterPro" id="IPR026269">
    <property type="entry name" value="DmsD-type"/>
</dbReference>
<dbReference type="EMBL" id="LR134495">
    <property type="protein sequence ID" value="VEI76775.1"/>
    <property type="molecule type" value="Genomic_DNA"/>
</dbReference>
<dbReference type="SUPFAM" id="SSF89155">
    <property type="entry name" value="TorD-like"/>
    <property type="match status" value="1"/>
</dbReference>
<dbReference type="PANTHER" id="PTHR34227:SF13">
    <property type="entry name" value="TAT PROOFREADING CHAPERONE DMSD-RELATED"/>
    <property type="match status" value="1"/>
</dbReference>
<evidence type="ECO:0000256" key="1">
    <source>
        <dbReference type="ARBA" id="ARBA00023186"/>
    </source>
</evidence>
<name>A0A448TAC1_MANHA</name>
<reference evidence="2" key="1">
    <citation type="submission" date="2018-12" db="EMBL/GenBank/DDBJ databases">
        <authorList>
            <consortium name="Pathogen Informatics"/>
        </authorList>
    </citation>
    <scope>NUCLEOTIDE SEQUENCE [LARGE SCALE GENOMIC DNA]</scope>
    <source>
        <strain evidence="2">NCTC10643</strain>
    </source>
</reference>
<dbReference type="PANTHER" id="PTHR34227">
    <property type="entry name" value="CHAPERONE PROTEIN YCDY"/>
    <property type="match status" value="1"/>
</dbReference>
<proteinExistence type="predicted"/>
<dbReference type="Gene3D" id="1.10.3480.10">
    <property type="entry name" value="TorD-like"/>
    <property type="match status" value="1"/>
</dbReference>
<organism evidence="2 3">
    <name type="scientific">Mannheimia haemolytica</name>
    <name type="common">Pasteurella haemolytica</name>
    <dbReference type="NCBI Taxonomy" id="75985"/>
    <lineage>
        <taxon>Bacteria</taxon>
        <taxon>Pseudomonadati</taxon>
        <taxon>Pseudomonadota</taxon>
        <taxon>Gammaproteobacteria</taxon>
        <taxon>Pasteurellales</taxon>
        <taxon>Pasteurellaceae</taxon>
        <taxon>Mannheimia</taxon>
    </lineage>
</organism>
<dbReference type="InterPro" id="IPR036411">
    <property type="entry name" value="TorD-like_sf"/>
</dbReference>
<evidence type="ECO:0000313" key="3">
    <source>
        <dbReference type="Proteomes" id="UP000271188"/>
    </source>
</evidence>
<keyword evidence="1" id="KW-0143">Chaperone</keyword>
<dbReference type="Proteomes" id="UP000271188">
    <property type="component" value="Chromosome"/>
</dbReference>
<protein>
    <submittedName>
        <fullName evidence="2">Twin-arginine leader-binding protein DmsD</fullName>
    </submittedName>
</protein>
<sequence length="199" mass="23251">MDKALLEWISLSGRLLGTLFYYSPNEQQSQTVLSLFSAPDWQQQWFIQHLETQDLIAKGLKQNLPRDYQVLFIGPNELAAPPWSSVYLDKESVIFGESLLNLRAFLQKHRIIFSLGTNEPEDHFGLMLMLSAYLAENKPELLAEYLEGYLLNWAYRYLDLLSVQQDYPFYQGLALLAKDTLLFWQEQANIEVIQSQFYR</sequence>
<dbReference type="InterPro" id="IPR050289">
    <property type="entry name" value="TorD/DmsD_chaperones"/>
</dbReference>
<dbReference type="InterPro" id="IPR020945">
    <property type="entry name" value="DMSO/NO3_reduct_chaperone"/>
</dbReference>
<dbReference type="Pfam" id="PF02613">
    <property type="entry name" value="Nitrate_red_del"/>
    <property type="match status" value="1"/>
</dbReference>
<dbReference type="RefSeq" id="WP_126301777.1">
    <property type="nucleotide sequence ID" value="NZ_LR134495.1"/>
</dbReference>
<dbReference type="AlphaFoldDB" id="A0A448TAC1"/>
<accession>A0A448TAC1</accession>
<evidence type="ECO:0000313" key="2">
    <source>
        <dbReference type="EMBL" id="VEI76775.1"/>
    </source>
</evidence>